<accession>A0A838ZRU2</accession>
<protein>
    <recommendedName>
        <fullName evidence="4">Lipocalin-like domain-containing protein</fullName>
    </recommendedName>
</protein>
<evidence type="ECO:0008006" key="4">
    <source>
        <dbReference type="Google" id="ProtNLM"/>
    </source>
</evidence>
<sequence>MKKFRAMILPMLLLGFLSVSCNNDDDSSSGNDDLIVGTWKVSNAWIGEESIYDQLLQTNFCAMQNLYNFMNDNSLEIDTFEEGITPENCVIGVTQTGTWTKTDDVYSVTFDESGETSSSTVTFQNDNTFTTQTIFQGQSVLLEFTRQ</sequence>
<evidence type="ECO:0000256" key="1">
    <source>
        <dbReference type="SAM" id="SignalP"/>
    </source>
</evidence>
<proteinExistence type="predicted"/>
<gene>
    <name evidence="2" type="ORF">HU137_02000</name>
</gene>
<evidence type="ECO:0000313" key="2">
    <source>
        <dbReference type="EMBL" id="MBA5628539.1"/>
    </source>
</evidence>
<feature type="chain" id="PRO_5032327019" description="Lipocalin-like domain-containing protein" evidence="1">
    <location>
        <begin position="22"/>
        <end position="147"/>
    </location>
</feature>
<dbReference type="EMBL" id="JACDZE010000001">
    <property type="protein sequence ID" value="MBA5628539.1"/>
    <property type="molecule type" value="Genomic_DNA"/>
</dbReference>
<name>A0A838ZRU2_9FLAO</name>
<dbReference type="AlphaFoldDB" id="A0A838ZRU2"/>
<feature type="signal peptide" evidence="1">
    <location>
        <begin position="1"/>
        <end position="21"/>
    </location>
</feature>
<dbReference type="PROSITE" id="PS51257">
    <property type="entry name" value="PROKAR_LIPOPROTEIN"/>
    <property type="match status" value="1"/>
</dbReference>
<keyword evidence="1" id="KW-0732">Signal</keyword>
<dbReference type="Proteomes" id="UP000552241">
    <property type="component" value="Unassembled WGS sequence"/>
</dbReference>
<dbReference type="RefSeq" id="WP_182042134.1">
    <property type="nucleotide sequence ID" value="NZ_JACDZE010000001.1"/>
</dbReference>
<comment type="caution">
    <text evidence="2">The sequence shown here is derived from an EMBL/GenBank/DDBJ whole genome shotgun (WGS) entry which is preliminary data.</text>
</comment>
<evidence type="ECO:0000313" key="3">
    <source>
        <dbReference type="Proteomes" id="UP000552241"/>
    </source>
</evidence>
<reference evidence="2 3" key="1">
    <citation type="submission" date="2020-07" db="EMBL/GenBank/DDBJ databases">
        <title>Moheibacter lacus sp. nov., a member of the family Flavobacteriaceae isolated from freshwater lake sediment.</title>
        <authorList>
            <person name="Liu Y."/>
        </authorList>
    </citation>
    <scope>NUCLEOTIDE SEQUENCE [LARGE SCALE GENOMIC DNA]</scope>
    <source>
        <strain evidence="2 3">BDHS18</strain>
    </source>
</reference>
<keyword evidence="3" id="KW-1185">Reference proteome</keyword>
<organism evidence="2 3">
    <name type="scientific">Moheibacter lacus</name>
    <dbReference type="NCBI Taxonomy" id="2745851"/>
    <lineage>
        <taxon>Bacteria</taxon>
        <taxon>Pseudomonadati</taxon>
        <taxon>Bacteroidota</taxon>
        <taxon>Flavobacteriia</taxon>
        <taxon>Flavobacteriales</taxon>
        <taxon>Weeksellaceae</taxon>
        <taxon>Moheibacter</taxon>
    </lineage>
</organism>